<dbReference type="InterPro" id="IPR000683">
    <property type="entry name" value="Gfo/Idh/MocA-like_OxRdtase_N"/>
</dbReference>
<dbReference type="PANTHER" id="PTHR43377">
    <property type="entry name" value="BILIVERDIN REDUCTASE A"/>
    <property type="match status" value="1"/>
</dbReference>
<evidence type="ECO:0000313" key="3">
    <source>
        <dbReference type="EMBL" id="QUX26940.1"/>
    </source>
</evidence>
<dbReference type="Proteomes" id="UP000678016">
    <property type="component" value="Chromosome"/>
</dbReference>
<dbReference type="InterPro" id="IPR036291">
    <property type="entry name" value="NAD(P)-bd_dom_sf"/>
</dbReference>
<protein>
    <submittedName>
        <fullName evidence="3">Gfo/Idh/MocA family oxidoreductase</fullName>
    </submittedName>
</protein>
<proteinExistence type="predicted"/>
<accession>A0ABX8BXL9</accession>
<feature type="domain" description="Gfo/Idh/MocA-like oxidoreductase N-terminal" evidence="1">
    <location>
        <begin position="8"/>
        <end position="116"/>
    </location>
</feature>
<dbReference type="Pfam" id="PF01408">
    <property type="entry name" value="GFO_IDH_MocA"/>
    <property type="match status" value="1"/>
</dbReference>
<dbReference type="Pfam" id="PF22725">
    <property type="entry name" value="GFO_IDH_MocA_C3"/>
    <property type="match status" value="1"/>
</dbReference>
<dbReference type="EMBL" id="CP074132">
    <property type="protein sequence ID" value="QUX26940.1"/>
    <property type="molecule type" value="Genomic_DNA"/>
</dbReference>
<dbReference type="SUPFAM" id="SSF51735">
    <property type="entry name" value="NAD(P)-binding Rossmann-fold domains"/>
    <property type="match status" value="1"/>
</dbReference>
<evidence type="ECO:0000259" key="1">
    <source>
        <dbReference type="Pfam" id="PF01408"/>
    </source>
</evidence>
<dbReference type="Gene3D" id="3.40.50.720">
    <property type="entry name" value="NAD(P)-binding Rossmann-like Domain"/>
    <property type="match status" value="1"/>
</dbReference>
<feature type="domain" description="GFO/IDH/MocA-like oxidoreductase" evidence="2">
    <location>
        <begin position="142"/>
        <end position="274"/>
    </location>
</feature>
<dbReference type="InterPro" id="IPR055170">
    <property type="entry name" value="GFO_IDH_MocA-like_dom"/>
</dbReference>
<sequence length="357" mass="37388">MSAHPVPRIAVVGTGWMARRVWLPMLAAHAGARVTAVVEPVAERREAALAACPGAVPTTSEEIDRSVADAVVVAVPNDRHAEVAAPLLRRGMDVFVEKPVCLSSGEADTLASASATGGGRLLAWSPARHRADVAALASLRADLGPVRYAELEWVRAAGVPSHADWYRDGSRSGGGALVDLGWHLLDVGLDLLGGPGVLHACGVVSADFVDRDDRAASWHAGAPTSTVRGRGVEDSAYGFVTTTDGTGISLRSSWASHNARDLTRLALHGARGSATLETTFGFSPHRTRPELTVRVAGRERGVDLPHQEVGAEYRAQVDALVAAVADPGRTGDALDRTHGILAAIEGIYDTSGDFVHV</sequence>
<gene>
    <name evidence="3" type="ORF">KGD83_16395</name>
</gene>
<evidence type="ECO:0000313" key="4">
    <source>
        <dbReference type="Proteomes" id="UP000678016"/>
    </source>
</evidence>
<dbReference type="InterPro" id="IPR051450">
    <property type="entry name" value="Gfo/Idh/MocA_Oxidoreductases"/>
</dbReference>
<reference evidence="4" key="1">
    <citation type="submission" date="2021-05" db="EMBL/GenBank/DDBJ databases">
        <title>Direct Submission.</title>
        <authorList>
            <person name="Li K."/>
            <person name="Gao J."/>
        </authorList>
    </citation>
    <scope>NUCLEOTIDE SEQUENCE [LARGE SCALE GENOMIC DNA]</scope>
    <source>
        <strain evidence="4">HDS12</strain>
    </source>
</reference>
<dbReference type="RefSeq" id="WP_212640028.1">
    <property type="nucleotide sequence ID" value="NZ_CP074132.1"/>
</dbReference>
<organism evidence="3 4">
    <name type="scientific">Nocardiopsis akebiae</name>
    <dbReference type="NCBI Taxonomy" id="2831968"/>
    <lineage>
        <taxon>Bacteria</taxon>
        <taxon>Bacillati</taxon>
        <taxon>Actinomycetota</taxon>
        <taxon>Actinomycetes</taxon>
        <taxon>Streptosporangiales</taxon>
        <taxon>Nocardiopsidaceae</taxon>
        <taxon>Nocardiopsis</taxon>
    </lineage>
</organism>
<keyword evidence="4" id="KW-1185">Reference proteome</keyword>
<evidence type="ECO:0000259" key="2">
    <source>
        <dbReference type="Pfam" id="PF22725"/>
    </source>
</evidence>
<dbReference type="PANTHER" id="PTHR43377:SF1">
    <property type="entry name" value="BILIVERDIN REDUCTASE A"/>
    <property type="match status" value="1"/>
</dbReference>
<dbReference type="SUPFAM" id="SSF55347">
    <property type="entry name" value="Glyceraldehyde-3-phosphate dehydrogenase-like, C-terminal domain"/>
    <property type="match status" value="1"/>
</dbReference>
<dbReference type="Gene3D" id="3.30.360.10">
    <property type="entry name" value="Dihydrodipicolinate Reductase, domain 2"/>
    <property type="match status" value="1"/>
</dbReference>
<name>A0ABX8BXL9_9ACTN</name>